<dbReference type="Proteomes" id="UP000887581">
    <property type="component" value="Unplaced"/>
</dbReference>
<sequence length="54" mass="5637">MTRNCVAGTVGLCSTVRLNSDIRLLASIEGPEFCAGAAVARSKGKAKLPLLFND</sequence>
<accession>A0A915PWJ5</accession>
<evidence type="ECO:0000313" key="2">
    <source>
        <dbReference type="WBParaSite" id="sdigi.contig398.g8033.t1"/>
    </source>
</evidence>
<dbReference type="AlphaFoldDB" id="A0A915PWJ5"/>
<keyword evidence="1" id="KW-1185">Reference proteome</keyword>
<proteinExistence type="predicted"/>
<name>A0A915PWJ5_9BILA</name>
<reference evidence="2" key="1">
    <citation type="submission" date="2022-11" db="UniProtKB">
        <authorList>
            <consortium name="WormBaseParasite"/>
        </authorList>
    </citation>
    <scope>IDENTIFICATION</scope>
</reference>
<organism evidence="1 2">
    <name type="scientific">Setaria digitata</name>
    <dbReference type="NCBI Taxonomy" id="48799"/>
    <lineage>
        <taxon>Eukaryota</taxon>
        <taxon>Metazoa</taxon>
        <taxon>Ecdysozoa</taxon>
        <taxon>Nematoda</taxon>
        <taxon>Chromadorea</taxon>
        <taxon>Rhabditida</taxon>
        <taxon>Spirurina</taxon>
        <taxon>Spiruromorpha</taxon>
        <taxon>Filarioidea</taxon>
        <taxon>Setariidae</taxon>
        <taxon>Setaria</taxon>
    </lineage>
</organism>
<dbReference type="WBParaSite" id="sdigi.contig398.g8033.t1">
    <property type="protein sequence ID" value="sdigi.contig398.g8033.t1"/>
    <property type="gene ID" value="sdigi.contig398.g8033"/>
</dbReference>
<evidence type="ECO:0000313" key="1">
    <source>
        <dbReference type="Proteomes" id="UP000887581"/>
    </source>
</evidence>
<protein>
    <submittedName>
        <fullName evidence="2">Uncharacterized protein</fullName>
    </submittedName>
</protein>